<evidence type="ECO:0000256" key="4">
    <source>
        <dbReference type="ARBA" id="ARBA00022801"/>
    </source>
</evidence>
<comment type="similarity">
    <text evidence="1 6">Belongs to the peptidase S8 family.</text>
</comment>
<name>A0AAD8P949_TARER</name>
<dbReference type="FunFam" id="3.50.30.30:FF:000005">
    <property type="entry name" value="subtilisin-like protease SBT1.5"/>
    <property type="match status" value="1"/>
</dbReference>
<evidence type="ECO:0000256" key="6">
    <source>
        <dbReference type="PROSITE-ProRule" id="PRU01240"/>
    </source>
</evidence>
<feature type="domain" description="Peptidase S8/S53" evidence="7">
    <location>
        <begin position="27"/>
        <end position="343"/>
    </location>
</feature>
<accession>A0AAD8P949</accession>
<dbReference type="GO" id="GO:0004252">
    <property type="term" value="F:serine-type endopeptidase activity"/>
    <property type="evidence" value="ECO:0007669"/>
    <property type="project" value="InterPro"/>
</dbReference>
<dbReference type="SUPFAM" id="SSF52743">
    <property type="entry name" value="Subtilisin-like"/>
    <property type="match status" value="1"/>
</dbReference>
<keyword evidence="3" id="KW-0732">Signal</keyword>
<keyword evidence="4" id="KW-0378">Hydrolase</keyword>
<sequence>MTCLVIQMENNETNKSSQGDGAIERSVIRQTRKCASVIHDGVHVISISIGGAPSVFYNDDLAVAAYSAIQKGIFVSCAAGNSGPSRTSLSNEAPWILTVGASTIDRRFRTSVVLGNKKIFHGESLYQPKDADHKLRPLIYPVKEGEDSALCEPESLNHIDVKGKAVLCDVGGLSSHEKGEVVKKAGGAAMVIANSILLGETTAAGAHVILASYVGYKEGVEIKKYLNSTTSPVATIVCHGTAVGLKSDPEMVFFSSRGPSYASPGILKPDITGPGLNILAAWHESIDHKKGTKAISYNVISGTSMSCPHLAGVAALLKSAHPEWSPAAIKSAIMTTASHVNRNGSAIVDERGLPADVLTTGAGHVYPQKALEPGLVFDIQPNDYIPYLCGLGYPPKQIQIIVKKNVTCSKIIHEGQLNYPSFTVSLKRGERRVFTRTVTNVGLAYSRYAMKEVSVPKGVSVNVVVDNNEDVLSFNSVQQTRTYEVTFTRDDEHEMKRRYGQGYMTWVSDGGKCAVKTPFSFKFE</sequence>
<feature type="domain" description="Subtilisin-like protease fibronectin type-III" evidence="9">
    <location>
        <begin position="416"/>
        <end position="519"/>
    </location>
</feature>
<evidence type="ECO:0000259" key="9">
    <source>
        <dbReference type="Pfam" id="PF17766"/>
    </source>
</evidence>
<dbReference type="InterPro" id="IPR045051">
    <property type="entry name" value="SBT"/>
</dbReference>
<protein>
    <submittedName>
        <fullName evidence="10">Uncharacterized protein</fullName>
    </submittedName>
</protein>
<evidence type="ECO:0000256" key="3">
    <source>
        <dbReference type="ARBA" id="ARBA00022729"/>
    </source>
</evidence>
<dbReference type="PROSITE" id="PS51892">
    <property type="entry name" value="SUBTILASE"/>
    <property type="match status" value="1"/>
</dbReference>
<evidence type="ECO:0000259" key="7">
    <source>
        <dbReference type="Pfam" id="PF00082"/>
    </source>
</evidence>
<comment type="caution">
    <text evidence="6">Lacks conserved residue(s) required for the propagation of feature annotation.</text>
</comment>
<keyword evidence="2" id="KW-0645">Protease</keyword>
<dbReference type="GO" id="GO:0006508">
    <property type="term" value="P:proteolysis"/>
    <property type="evidence" value="ECO:0007669"/>
    <property type="project" value="UniProtKB-KW"/>
</dbReference>
<dbReference type="CDD" id="cd02120">
    <property type="entry name" value="PA_subtilisin_like"/>
    <property type="match status" value="1"/>
</dbReference>
<keyword evidence="5" id="KW-0720">Serine protease</keyword>
<dbReference type="InterPro" id="IPR041469">
    <property type="entry name" value="Subtilisin-like_FN3"/>
</dbReference>
<proteinExistence type="inferred from homology"/>
<dbReference type="InterPro" id="IPR000209">
    <property type="entry name" value="Peptidase_S8/S53_dom"/>
</dbReference>
<evidence type="ECO:0000256" key="5">
    <source>
        <dbReference type="ARBA" id="ARBA00022825"/>
    </source>
</evidence>
<comment type="caution">
    <text evidence="10">The sequence shown here is derived from an EMBL/GenBank/DDBJ whole genome shotgun (WGS) entry which is preliminary data.</text>
</comment>
<dbReference type="Pfam" id="PF00082">
    <property type="entry name" value="Peptidase_S8"/>
    <property type="match status" value="1"/>
</dbReference>
<dbReference type="InterPro" id="IPR036852">
    <property type="entry name" value="Peptidase_S8/S53_dom_sf"/>
</dbReference>
<evidence type="ECO:0000313" key="10">
    <source>
        <dbReference type="EMBL" id="KAK1436621.1"/>
    </source>
</evidence>
<evidence type="ECO:0000259" key="8">
    <source>
        <dbReference type="Pfam" id="PF02225"/>
    </source>
</evidence>
<evidence type="ECO:0000256" key="1">
    <source>
        <dbReference type="ARBA" id="ARBA00011073"/>
    </source>
</evidence>
<evidence type="ECO:0000313" key="11">
    <source>
        <dbReference type="Proteomes" id="UP001229421"/>
    </source>
</evidence>
<organism evidence="10 11">
    <name type="scientific">Tagetes erecta</name>
    <name type="common">African marigold</name>
    <dbReference type="NCBI Taxonomy" id="13708"/>
    <lineage>
        <taxon>Eukaryota</taxon>
        <taxon>Viridiplantae</taxon>
        <taxon>Streptophyta</taxon>
        <taxon>Embryophyta</taxon>
        <taxon>Tracheophyta</taxon>
        <taxon>Spermatophyta</taxon>
        <taxon>Magnoliopsida</taxon>
        <taxon>eudicotyledons</taxon>
        <taxon>Gunneridae</taxon>
        <taxon>Pentapetalae</taxon>
        <taxon>asterids</taxon>
        <taxon>campanulids</taxon>
        <taxon>Asterales</taxon>
        <taxon>Asteraceae</taxon>
        <taxon>Asteroideae</taxon>
        <taxon>Heliantheae alliance</taxon>
        <taxon>Tageteae</taxon>
        <taxon>Tagetes</taxon>
    </lineage>
</organism>
<dbReference type="EMBL" id="JAUHHV010000001">
    <property type="protein sequence ID" value="KAK1436621.1"/>
    <property type="molecule type" value="Genomic_DNA"/>
</dbReference>
<dbReference type="PANTHER" id="PTHR10795">
    <property type="entry name" value="PROPROTEIN CONVERTASE SUBTILISIN/KEXIN"/>
    <property type="match status" value="1"/>
</dbReference>
<dbReference type="Proteomes" id="UP001229421">
    <property type="component" value="Unassembled WGS sequence"/>
</dbReference>
<feature type="domain" description="PA" evidence="8">
    <location>
        <begin position="137"/>
        <end position="221"/>
    </location>
</feature>
<dbReference type="Gene3D" id="3.50.30.30">
    <property type="match status" value="1"/>
</dbReference>
<dbReference type="Pfam" id="PF17766">
    <property type="entry name" value="fn3_6"/>
    <property type="match status" value="1"/>
</dbReference>
<evidence type="ECO:0000256" key="2">
    <source>
        <dbReference type="ARBA" id="ARBA00022670"/>
    </source>
</evidence>
<dbReference type="Gene3D" id="3.40.50.200">
    <property type="entry name" value="Peptidase S8/S53 domain"/>
    <property type="match status" value="1"/>
</dbReference>
<dbReference type="Pfam" id="PF02225">
    <property type="entry name" value="PA"/>
    <property type="match status" value="1"/>
</dbReference>
<dbReference type="Gene3D" id="2.60.40.2310">
    <property type="match status" value="1"/>
</dbReference>
<gene>
    <name evidence="10" type="ORF">QVD17_02403</name>
</gene>
<keyword evidence="11" id="KW-1185">Reference proteome</keyword>
<dbReference type="AlphaFoldDB" id="A0AAD8P949"/>
<reference evidence="10" key="1">
    <citation type="journal article" date="2023" name="bioRxiv">
        <title>Improved chromosome-level genome assembly for marigold (Tagetes erecta).</title>
        <authorList>
            <person name="Jiang F."/>
            <person name="Yuan L."/>
            <person name="Wang S."/>
            <person name="Wang H."/>
            <person name="Xu D."/>
            <person name="Wang A."/>
            <person name="Fan W."/>
        </authorList>
    </citation>
    <scope>NUCLEOTIDE SEQUENCE</scope>
    <source>
        <strain evidence="10">WSJ</strain>
        <tissue evidence="10">Leaf</tissue>
    </source>
</reference>
<dbReference type="InterPro" id="IPR003137">
    <property type="entry name" value="PA_domain"/>
</dbReference>